<reference evidence="5 6" key="1">
    <citation type="submission" date="2007-08" db="EMBL/GenBank/DDBJ databases">
        <authorList>
            <person name="Fulton L."/>
            <person name="Clifton S."/>
            <person name="Fulton B."/>
            <person name="Xu J."/>
            <person name="Minx P."/>
            <person name="Pepin K.H."/>
            <person name="Johnson M."/>
            <person name="Thiruvilangam P."/>
            <person name="Bhonagiri V."/>
            <person name="Nash W.E."/>
            <person name="Mardis E.R."/>
            <person name="Wilson R.K."/>
        </authorList>
    </citation>
    <scope>NUCLEOTIDE SEQUENCE [LARGE SCALE GENOMIC DNA]</scope>
    <source>
        <strain evidence="6">ATCC BAA-613 / DSM 15670 / CCUG 46953 / JCM 12243 / WAL 16351</strain>
    </source>
</reference>
<gene>
    <name evidence="5" type="ORF">CLOBOL_02266</name>
</gene>
<proteinExistence type="predicted"/>
<dbReference type="InterPro" id="IPR046335">
    <property type="entry name" value="LacI/GalR-like_sensor"/>
</dbReference>
<dbReference type="Pfam" id="PF00356">
    <property type="entry name" value="LacI"/>
    <property type="match status" value="1"/>
</dbReference>
<dbReference type="HOGENOM" id="CLU_037628_6_1_9"/>
<evidence type="ECO:0000313" key="5">
    <source>
        <dbReference type="EMBL" id="EDP17194.1"/>
    </source>
</evidence>
<evidence type="ECO:0000256" key="1">
    <source>
        <dbReference type="ARBA" id="ARBA00023015"/>
    </source>
</evidence>
<dbReference type="InterPro" id="IPR028082">
    <property type="entry name" value="Peripla_BP_I"/>
</dbReference>
<dbReference type="Proteomes" id="UP000005396">
    <property type="component" value="Unassembled WGS sequence"/>
</dbReference>
<keyword evidence="3" id="KW-0804">Transcription</keyword>
<reference evidence="5 6" key="2">
    <citation type="submission" date="2007-09" db="EMBL/GenBank/DDBJ databases">
        <title>Draft genome sequence of Clostridium bolteae (ATCC BAA-613).</title>
        <authorList>
            <person name="Sudarsanam P."/>
            <person name="Ley R."/>
            <person name="Guruge J."/>
            <person name="Turnbaugh P.J."/>
            <person name="Mahowald M."/>
            <person name="Liep D."/>
            <person name="Gordon J."/>
        </authorList>
    </citation>
    <scope>NUCLEOTIDE SEQUENCE [LARGE SCALE GENOMIC DNA]</scope>
    <source>
        <strain evidence="6">ATCC BAA-613 / DSM 15670 / CCUG 46953 / JCM 12243 / WAL 16351</strain>
    </source>
</reference>
<dbReference type="CDD" id="cd06267">
    <property type="entry name" value="PBP1_LacI_sugar_binding-like"/>
    <property type="match status" value="1"/>
</dbReference>
<dbReference type="eggNOG" id="COG1609">
    <property type="taxonomic scope" value="Bacteria"/>
</dbReference>
<dbReference type="CDD" id="cd01392">
    <property type="entry name" value="HTH_LacI"/>
    <property type="match status" value="1"/>
</dbReference>
<dbReference type="GO" id="GO:0000976">
    <property type="term" value="F:transcription cis-regulatory region binding"/>
    <property type="evidence" value="ECO:0007669"/>
    <property type="project" value="TreeGrafter"/>
</dbReference>
<dbReference type="InterPro" id="IPR010982">
    <property type="entry name" value="Lambda_DNA-bd_dom_sf"/>
</dbReference>
<organism evidence="5 6">
    <name type="scientific">Enterocloster bolteae (strain ATCC BAA-613 / DSM 15670 / CCUG 46953 / JCM 12243 / WAL 16351)</name>
    <name type="common">Clostridium bolteae</name>
    <dbReference type="NCBI Taxonomy" id="411902"/>
    <lineage>
        <taxon>Bacteria</taxon>
        <taxon>Bacillati</taxon>
        <taxon>Bacillota</taxon>
        <taxon>Clostridia</taxon>
        <taxon>Lachnospirales</taxon>
        <taxon>Lachnospiraceae</taxon>
        <taxon>Enterocloster</taxon>
    </lineage>
</organism>
<dbReference type="Pfam" id="PF13377">
    <property type="entry name" value="Peripla_BP_3"/>
    <property type="match status" value="1"/>
</dbReference>
<sequence>MGRRPIMKQVTIKDIAREAGVSIASVSRALNGMDGISEENRSRILRVCERLSYTPNGLARSLVKRRTQTIGIIMPDIMSPFYSELMVKASDAAHKRGYQVLLCNSFRELKAERDYLKLLAEHQVEGILIFPIGPRSTESMAEFIHNVPMVALNELTGQCGIPYVCADEEQAGRIAAEYLISKGCRNLLFVGFKPERLAHRYRAASFLETARAKRIPAQVYECNLDFRTSFERGYNHFKHFLQSGLAMPDGIVAASDATANGIVKACRENGIRIPEDFSLIGFDNITEELPYIELTTVAVSHEEQMETAVELLLGMVEEGAPVGGKASVKLEPRLVERRSCKG</sequence>
<name>A8RNS7_ENTBW</name>
<evidence type="ECO:0000259" key="4">
    <source>
        <dbReference type="PROSITE" id="PS50932"/>
    </source>
</evidence>
<dbReference type="Gene3D" id="3.40.50.2300">
    <property type="match status" value="2"/>
</dbReference>
<keyword evidence="2" id="KW-0238">DNA-binding</keyword>
<dbReference type="PROSITE" id="PS00356">
    <property type="entry name" value="HTH_LACI_1"/>
    <property type="match status" value="1"/>
</dbReference>
<dbReference type="PaxDb" id="411902-CLOBOL_02266"/>
<dbReference type="EMBL" id="ABCC02000023">
    <property type="protein sequence ID" value="EDP17194.1"/>
    <property type="molecule type" value="Genomic_DNA"/>
</dbReference>
<evidence type="ECO:0000313" key="6">
    <source>
        <dbReference type="Proteomes" id="UP000005396"/>
    </source>
</evidence>
<dbReference type="SMART" id="SM00354">
    <property type="entry name" value="HTH_LACI"/>
    <property type="match status" value="1"/>
</dbReference>
<dbReference type="PANTHER" id="PTHR30146:SF109">
    <property type="entry name" value="HTH-TYPE TRANSCRIPTIONAL REGULATOR GALS"/>
    <property type="match status" value="1"/>
</dbReference>
<dbReference type="InterPro" id="IPR000843">
    <property type="entry name" value="HTH_LacI"/>
</dbReference>
<evidence type="ECO:0000256" key="3">
    <source>
        <dbReference type="ARBA" id="ARBA00023163"/>
    </source>
</evidence>
<comment type="caution">
    <text evidence="5">The sequence shown here is derived from an EMBL/GenBank/DDBJ whole genome shotgun (WGS) entry which is preliminary data.</text>
</comment>
<keyword evidence="1" id="KW-0805">Transcription regulation</keyword>
<dbReference type="SUPFAM" id="SSF47413">
    <property type="entry name" value="lambda repressor-like DNA-binding domains"/>
    <property type="match status" value="1"/>
</dbReference>
<evidence type="ECO:0000256" key="2">
    <source>
        <dbReference type="ARBA" id="ARBA00023125"/>
    </source>
</evidence>
<dbReference type="PRINTS" id="PR00036">
    <property type="entry name" value="HTHLACI"/>
</dbReference>
<dbReference type="GO" id="GO:0003700">
    <property type="term" value="F:DNA-binding transcription factor activity"/>
    <property type="evidence" value="ECO:0007669"/>
    <property type="project" value="TreeGrafter"/>
</dbReference>
<dbReference type="SUPFAM" id="SSF53822">
    <property type="entry name" value="Periplasmic binding protein-like I"/>
    <property type="match status" value="1"/>
</dbReference>
<protein>
    <recommendedName>
        <fullName evidence="4">HTH lacI-type domain-containing protein</fullName>
    </recommendedName>
</protein>
<dbReference type="PROSITE" id="PS50932">
    <property type="entry name" value="HTH_LACI_2"/>
    <property type="match status" value="1"/>
</dbReference>
<dbReference type="AlphaFoldDB" id="A8RNS7"/>
<dbReference type="Gene3D" id="1.10.260.40">
    <property type="entry name" value="lambda repressor-like DNA-binding domains"/>
    <property type="match status" value="1"/>
</dbReference>
<feature type="domain" description="HTH lacI-type" evidence="4">
    <location>
        <begin position="10"/>
        <end position="64"/>
    </location>
</feature>
<accession>A8RNS7</accession>
<dbReference type="PANTHER" id="PTHR30146">
    <property type="entry name" value="LACI-RELATED TRANSCRIPTIONAL REPRESSOR"/>
    <property type="match status" value="1"/>
</dbReference>